<dbReference type="EMBL" id="CP045810">
    <property type="protein sequence ID" value="QHN40289.1"/>
    <property type="molecule type" value="Genomic_DNA"/>
</dbReference>
<reference evidence="1" key="1">
    <citation type="journal article" date="2021" name="Nat. Microbiol.">
        <title>Cocultivation of an ultrasmall environmental parasitic bacterium with lytic ability against bacteria associated with wastewater foams.</title>
        <authorList>
            <person name="Batinovic S."/>
            <person name="Rose J.J.A."/>
            <person name="Ratcliffe J."/>
            <person name="Seviour R.J."/>
            <person name="Petrovski S."/>
        </authorList>
    </citation>
    <scope>NUCLEOTIDE SEQUENCE</scope>
    <source>
        <strain evidence="1">CON44</strain>
    </source>
</reference>
<organism evidence="1">
    <name type="scientific">Gordonia amarae</name>
    <dbReference type="NCBI Taxonomy" id="36821"/>
    <lineage>
        <taxon>Bacteria</taxon>
        <taxon>Bacillati</taxon>
        <taxon>Actinomycetota</taxon>
        <taxon>Actinomycetes</taxon>
        <taxon>Mycobacteriales</taxon>
        <taxon>Gordoniaceae</taxon>
        <taxon>Gordonia</taxon>
    </lineage>
</organism>
<dbReference type="RefSeq" id="WP_005182210.1">
    <property type="nucleotide sequence ID" value="NZ_CP045804.1"/>
</dbReference>
<accession>A0A857KL90</accession>
<name>A0A857KL90_9ACTN</name>
<sequence>MPDNEFEYVDEHGNELSAEDVAALGDDVEIVEEEVVEAPAAAPAQPAAENASPAPVTAPASSGSKVPKGLIAGAAALVLLVGGGVAYGMHELGNQNTTDDVKAAISSKSVAVSSAVESKKAEAISAKGEFLTGQRCPIAAVRGAQWDGEELPEYQLQTVGKTALPAGFRERVAKREKGEPREIVMLQLSDPRLGVYVSGTSVDSQSGKSTWWKTTVGITGEEPAVIGDGQGDGTDRDMRGACESVPEGGYLVMADGAEEAPDAPTKLLMLKPAAGEDGVVYAVNADGTELLRLRVAQTPAQAREHSEGGDAASSSPVPSK</sequence>
<protein>
    <submittedName>
        <fullName evidence="1">Uncharacterized protein</fullName>
    </submittedName>
</protein>
<evidence type="ECO:0000313" key="1">
    <source>
        <dbReference type="EMBL" id="QHN40289.1"/>
    </source>
</evidence>
<dbReference type="AlphaFoldDB" id="A0A857KL90"/>
<gene>
    <name evidence="1" type="ORF">GII30_15040</name>
</gene>
<proteinExistence type="predicted"/>